<dbReference type="GO" id="GO:0003830">
    <property type="term" value="F:beta-1,4-mannosylglycoprotein 4-beta-N-acetylglucosaminyltransferase activity"/>
    <property type="evidence" value="ECO:0007669"/>
    <property type="project" value="InterPro"/>
</dbReference>
<dbReference type="GO" id="GO:0016020">
    <property type="term" value="C:membrane"/>
    <property type="evidence" value="ECO:0007669"/>
    <property type="project" value="InterPro"/>
</dbReference>
<sequence>MAVRLLRRNLVICMVALIMVLMVFQRRLHFAIIDFGYLIRPLWDKDISDFDTIIPHYYAEGMHMKERCEAHGWTFPTDPSRTMPKVYDALIFSVELDMLEIRMHELWDVVDHFIIMEAN</sequence>
<dbReference type="InterPro" id="IPR006813">
    <property type="entry name" value="Glyco_trans_17"/>
</dbReference>
<dbReference type="EMBL" id="JAAAUY010001633">
    <property type="protein sequence ID" value="KAF9321343.1"/>
    <property type="molecule type" value="Genomic_DNA"/>
</dbReference>
<comment type="caution">
    <text evidence="2">The sequence shown here is derived from an EMBL/GenBank/DDBJ whole genome shotgun (WGS) entry which is preliminary data.</text>
</comment>
<evidence type="ECO:0000256" key="1">
    <source>
        <dbReference type="SAM" id="Phobius"/>
    </source>
</evidence>
<reference evidence="2" key="1">
    <citation type="journal article" date="2020" name="Fungal Divers.">
        <title>Resolving the Mortierellaceae phylogeny through synthesis of multi-gene phylogenetics and phylogenomics.</title>
        <authorList>
            <person name="Vandepol N."/>
            <person name="Liber J."/>
            <person name="Desiro A."/>
            <person name="Na H."/>
            <person name="Kennedy M."/>
            <person name="Barry K."/>
            <person name="Grigoriev I.V."/>
            <person name="Miller A.N."/>
            <person name="O'Donnell K."/>
            <person name="Stajich J.E."/>
            <person name="Bonito G."/>
        </authorList>
    </citation>
    <scope>NUCLEOTIDE SEQUENCE</scope>
    <source>
        <strain evidence="2">NVP1</strain>
    </source>
</reference>
<evidence type="ECO:0000313" key="3">
    <source>
        <dbReference type="Proteomes" id="UP000696485"/>
    </source>
</evidence>
<name>A0A9P5SCL6_9FUNG</name>
<dbReference type="Pfam" id="PF04724">
    <property type="entry name" value="Glyco_transf_17"/>
    <property type="match status" value="1"/>
</dbReference>
<organism evidence="2 3">
    <name type="scientific">Podila minutissima</name>
    <dbReference type="NCBI Taxonomy" id="64525"/>
    <lineage>
        <taxon>Eukaryota</taxon>
        <taxon>Fungi</taxon>
        <taxon>Fungi incertae sedis</taxon>
        <taxon>Mucoromycota</taxon>
        <taxon>Mortierellomycotina</taxon>
        <taxon>Mortierellomycetes</taxon>
        <taxon>Mortierellales</taxon>
        <taxon>Mortierellaceae</taxon>
        <taxon>Podila</taxon>
    </lineage>
</organism>
<dbReference type="PANTHER" id="PTHR12224">
    <property type="entry name" value="BETA-1,4-MANNOSYL-GLYCOPROTEIN BETA-1,4-N-ACETYLGLUCOSAMINYL-TRANSFERASE"/>
    <property type="match status" value="1"/>
</dbReference>
<feature type="non-terminal residue" evidence="2">
    <location>
        <position position="119"/>
    </location>
</feature>
<protein>
    <recommendedName>
        <fullName evidence="4">Hexosyltransferase</fullName>
    </recommendedName>
</protein>
<keyword evidence="1" id="KW-0472">Membrane</keyword>
<gene>
    <name evidence="2" type="ORF">BG006_002635</name>
</gene>
<accession>A0A9P5SCL6</accession>
<dbReference type="AlphaFoldDB" id="A0A9P5SCL6"/>
<evidence type="ECO:0000313" key="2">
    <source>
        <dbReference type="EMBL" id="KAF9321343.1"/>
    </source>
</evidence>
<feature type="transmembrane region" description="Helical" evidence="1">
    <location>
        <begin position="6"/>
        <end position="24"/>
    </location>
</feature>
<keyword evidence="1" id="KW-1133">Transmembrane helix</keyword>
<evidence type="ECO:0008006" key="4">
    <source>
        <dbReference type="Google" id="ProtNLM"/>
    </source>
</evidence>
<dbReference type="Proteomes" id="UP000696485">
    <property type="component" value="Unassembled WGS sequence"/>
</dbReference>
<dbReference type="PANTHER" id="PTHR12224:SF0">
    <property type="entry name" value="BETA-1,4-MANNOSYL-GLYCOPROTEIN 4-BETA-N-ACETYLGLUCOSAMINYLTRANSFERASE"/>
    <property type="match status" value="1"/>
</dbReference>
<dbReference type="GO" id="GO:0006044">
    <property type="term" value="P:N-acetylglucosamine metabolic process"/>
    <property type="evidence" value="ECO:0007669"/>
    <property type="project" value="TreeGrafter"/>
</dbReference>
<keyword evidence="3" id="KW-1185">Reference proteome</keyword>
<proteinExistence type="predicted"/>
<keyword evidence="1" id="KW-0812">Transmembrane</keyword>